<feature type="compositionally biased region" description="Basic residues" evidence="1">
    <location>
        <begin position="1"/>
        <end position="17"/>
    </location>
</feature>
<accession>A0A395IXL5</accession>
<gene>
    <name evidence="2" type="ORF">DID88_001495</name>
</gene>
<evidence type="ECO:0000313" key="3">
    <source>
        <dbReference type="Proteomes" id="UP000249056"/>
    </source>
</evidence>
<proteinExistence type="predicted"/>
<comment type="caution">
    <text evidence="2">The sequence shown here is derived from an EMBL/GenBank/DDBJ whole genome shotgun (WGS) entry which is preliminary data.</text>
</comment>
<feature type="compositionally biased region" description="Basic and acidic residues" evidence="1">
    <location>
        <begin position="168"/>
        <end position="183"/>
    </location>
</feature>
<sequence length="264" mass="28624">MAGTKRKAIAPKAKGKGKNGQVANEDTDCTIINQYSAPASPNTNPRERKLIVKFLFPGVGGRSRTTAERVPISTSVDQNPTVENSDKVSTTNSDASAQQANEDVNEQSSTFENSDTVSPPLKKIKFIIKKAKISTQPVEEDIKDENPTFENFDTDSPAVDAPKRPSQRKQESKLGPEKPEDNIKSVTDTLDATLAKSNTSAESLSAKKQQISPPQPTRKSKRVPRKSEKASADRTGSDKTDSPETGITEPNSDSETLKFCHSPP</sequence>
<feature type="compositionally biased region" description="Polar residues" evidence="1">
    <location>
        <begin position="72"/>
        <end position="117"/>
    </location>
</feature>
<name>A0A395IXL5_9HELO</name>
<dbReference type="AlphaFoldDB" id="A0A395IXL5"/>
<feature type="region of interest" description="Disordered" evidence="1">
    <location>
        <begin position="134"/>
        <end position="264"/>
    </location>
</feature>
<keyword evidence="3" id="KW-1185">Reference proteome</keyword>
<feature type="compositionally biased region" description="Polar residues" evidence="1">
    <location>
        <begin position="243"/>
        <end position="254"/>
    </location>
</feature>
<dbReference type="Proteomes" id="UP000249056">
    <property type="component" value="Unassembled WGS sequence"/>
</dbReference>
<dbReference type="EMBL" id="QKRW01000012">
    <property type="protein sequence ID" value="RAL64901.1"/>
    <property type="molecule type" value="Genomic_DNA"/>
</dbReference>
<organism evidence="2 3">
    <name type="scientific">Monilinia fructigena</name>
    <dbReference type="NCBI Taxonomy" id="38457"/>
    <lineage>
        <taxon>Eukaryota</taxon>
        <taxon>Fungi</taxon>
        <taxon>Dikarya</taxon>
        <taxon>Ascomycota</taxon>
        <taxon>Pezizomycotina</taxon>
        <taxon>Leotiomycetes</taxon>
        <taxon>Helotiales</taxon>
        <taxon>Sclerotiniaceae</taxon>
        <taxon>Monilinia</taxon>
    </lineage>
</organism>
<protein>
    <submittedName>
        <fullName evidence="2">Uncharacterized protein</fullName>
    </submittedName>
</protein>
<reference evidence="2 3" key="1">
    <citation type="submission" date="2018-06" db="EMBL/GenBank/DDBJ databases">
        <title>Genome Sequence of the Brown Rot Fungal Pathogen Monilinia fructigena.</title>
        <authorList>
            <person name="Landi L."/>
            <person name="De Miccolis Angelini R.M."/>
            <person name="Pollastro S."/>
            <person name="Abate D."/>
            <person name="Faretra F."/>
            <person name="Romanazzi G."/>
        </authorList>
    </citation>
    <scope>NUCLEOTIDE SEQUENCE [LARGE SCALE GENOMIC DNA]</scope>
    <source>
        <strain evidence="2 3">Mfrg269</strain>
    </source>
</reference>
<feature type="compositionally biased region" description="Polar residues" evidence="1">
    <location>
        <begin position="184"/>
        <end position="212"/>
    </location>
</feature>
<evidence type="ECO:0000313" key="2">
    <source>
        <dbReference type="EMBL" id="RAL64901.1"/>
    </source>
</evidence>
<evidence type="ECO:0000256" key="1">
    <source>
        <dbReference type="SAM" id="MobiDB-lite"/>
    </source>
</evidence>
<feature type="region of interest" description="Disordered" evidence="1">
    <location>
        <begin position="61"/>
        <end position="118"/>
    </location>
</feature>
<feature type="region of interest" description="Disordered" evidence="1">
    <location>
        <begin position="1"/>
        <end position="24"/>
    </location>
</feature>
<feature type="compositionally biased region" description="Basic and acidic residues" evidence="1">
    <location>
        <begin position="225"/>
        <end position="242"/>
    </location>
</feature>